<organism evidence="1">
    <name type="scientific">uncultured Rhodothermus sp</name>
    <dbReference type="NCBI Taxonomy" id="246141"/>
    <lineage>
        <taxon>Bacteria</taxon>
        <taxon>Pseudomonadati</taxon>
        <taxon>Rhodothermota</taxon>
        <taxon>Rhodothermia</taxon>
        <taxon>Rhodothermales</taxon>
        <taxon>Rhodothermaceae</taxon>
        <taxon>Rhodothermus</taxon>
        <taxon>environmental samples</taxon>
    </lineage>
</organism>
<sequence>MDTTTTVFTWAKASARLLRKAPITGILANGLVPVGHTAASDVVTGSGSSGQSVWKWINISQFLGNMVYNVDDATAAKTFCIGARENGLDIDKIAFGLSSLEFTVNNLTNI</sequence>
<evidence type="ECO:0000313" key="1">
    <source>
        <dbReference type="EMBL" id="AIA84609.1"/>
    </source>
</evidence>
<dbReference type="EMBL" id="KF117356">
    <property type="protein sequence ID" value="AIA84609.1"/>
    <property type="molecule type" value="Genomic_DNA"/>
</dbReference>
<feature type="non-terminal residue" evidence="1">
    <location>
        <position position="110"/>
    </location>
</feature>
<protein>
    <submittedName>
        <fullName evidence="1">CAZy families CBM4|GH10 protein</fullName>
    </submittedName>
</protein>
<dbReference type="AlphaFoldDB" id="A0A060BNX0"/>
<proteinExistence type="predicted"/>
<accession>A0A060BNX0</accession>
<reference evidence="1" key="1">
    <citation type="journal article" date="2013" name="Environ. Microbiol.">
        <title>Seasonally variable intestinal metagenomes of the red palm weevil (Rhynchophorus ferrugineus).</title>
        <authorList>
            <person name="Jia S."/>
            <person name="Zhang X."/>
            <person name="Zhang G."/>
            <person name="Yin A."/>
            <person name="Zhang S."/>
            <person name="Li F."/>
            <person name="Wang L."/>
            <person name="Zhao D."/>
            <person name="Yun Q."/>
            <person name="Tala"/>
            <person name="Wang J."/>
            <person name="Sun G."/>
            <person name="Baabdullah M."/>
            <person name="Yu X."/>
            <person name="Hu S."/>
            <person name="Al-Mssallem I.S."/>
            <person name="Yu J."/>
        </authorList>
    </citation>
    <scope>NUCLEOTIDE SEQUENCE</scope>
</reference>
<name>A0A060BNX0_9BACT</name>